<proteinExistence type="predicted"/>
<organism evidence="1 2">
    <name type="scientific">Gluconacetobacter diazotrophicus</name>
    <name type="common">Acetobacter diazotrophicus</name>
    <dbReference type="NCBI Taxonomy" id="33996"/>
    <lineage>
        <taxon>Bacteria</taxon>
        <taxon>Pseudomonadati</taxon>
        <taxon>Pseudomonadota</taxon>
        <taxon>Alphaproteobacteria</taxon>
        <taxon>Acetobacterales</taxon>
        <taxon>Acetobacteraceae</taxon>
        <taxon>Gluconacetobacter</taxon>
    </lineage>
</organism>
<evidence type="ECO:0000313" key="2">
    <source>
        <dbReference type="Proteomes" id="UP000550787"/>
    </source>
</evidence>
<dbReference type="Proteomes" id="UP000550787">
    <property type="component" value="Unassembled WGS sequence"/>
</dbReference>
<name>A0A7W4I889_GLUDI</name>
<dbReference type="RefSeq" id="WP_183116566.1">
    <property type="nucleotide sequence ID" value="NZ_JABEQG010000058.1"/>
</dbReference>
<dbReference type="EMBL" id="JABEQG010000058">
    <property type="protein sequence ID" value="MBB2158124.1"/>
    <property type="molecule type" value="Genomic_DNA"/>
</dbReference>
<reference evidence="1 2" key="1">
    <citation type="submission" date="2020-04" db="EMBL/GenBank/DDBJ databases">
        <title>Description of novel Gluconacetobacter.</title>
        <authorList>
            <person name="Sombolestani A."/>
        </authorList>
    </citation>
    <scope>NUCLEOTIDE SEQUENCE [LARGE SCALE GENOMIC DNA]</scope>
    <source>
        <strain evidence="1 2">LMG 7603</strain>
    </source>
</reference>
<accession>A0A7W4I889</accession>
<gene>
    <name evidence="1" type="ORF">HLH33_17785</name>
</gene>
<sequence>MTSTFETISGTWFSVDGFQIESADLTIELDNGTPYDPELRKSFGNRAAIAIDAIGDMRLWAEAYFSPNKGELARVGLA</sequence>
<protein>
    <submittedName>
        <fullName evidence="1">Uncharacterized protein</fullName>
    </submittedName>
</protein>
<evidence type="ECO:0000313" key="1">
    <source>
        <dbReference type="EMBL" id="MBB2158124.1"/>
    </source>
</evidence>
<dbReference type="AlphaFoldDB" id="A0A7W4I889"/>
<comment type="caution">
    <text evidence="1">The sequence shown here is derived from an EMBL/GenBank/DDBJ whole genome shotgun (WGS) entry which is preliminary data.</text>
</comment>